<proteinExistence type="predicted"/>
<organism evidence="1 2">
    <name type="scientific">Pseudomonas frederiksbergensis</name>
    <dbReference type="NCBI Taxonomy" id="104087"/>
    <lineage>
        <taxon>Bacteria</taxon>
        <taxon>Pseudomonadati</taxon>
        <taxon>Pseudomonadota</taxon>
        <taxon>Gammaproteobacteria</taxon>
        <taxon>Pseudomonadales</taxon>
        <taxon>Pseudomonadaceae</taxon>
        <taxon>Pseudomonas</taxon>
    </lineage>
</organism>
<dbReference type="RefSeq" id="WP_019580778.1">
    <property type="nucleotide sequence ID" value="NZ_CP023466.1"/>
</dbReference>
<dbReference type="AlphaFoldDB" id="A0AB33E7J9"/>
<dbReference type="Proteomes" id="UP000218385">
    <property type="component" value="Chromosome"/>
</dbReference>
<accession>A0AB33E7J9</accession>
<protein>
    <submittedName>
        <fullName evidence="1">Uncharacterized protein</fullName>
    </submittedName>
</protein>
<evidence type="ECO:0000313" key="2">
    <source>
        <dbReference type="Proteomes" id="UP000218385"/>
    </source>
</evidence>
<dbReference type="EMBL" id="CP023466">
    <property type="protein sequence ID" value="ATE76323.1"/>
    <property type="molecule type" value="Genomic_DNA"/>
</dbReference>
<dbReference type="InterPro" id="IPR036170">
    <property type="entry name" value="YezG-like_sf"/>
</dbReference>
<gene>
    <name evidence="1" type="ORF">CNN82_07745</name>
</gene>
<dbReference type="SUPFAM" id="SSF160424">
    <property type="entry name" value="BH3703-like"/>
    <property type="match status" value="1"/>
</dbReference>
<evidence type="ECO:0000313" key="1">
    <source>
        <dbReference type="EMBL" id="ATE76323.1"/>
    </source>
</evidence>
<dbReference type="Gene3D" id="3.30.500.20">
    <property type="entry name" value="BH3703-like domains"/>
    <property type="match status" value="1"/>
</dbReference>
<reference evidence="1 2" key="1">
    <citation type="submission" date="2017-09" db="EMBL/GenBank/DDBJ databases">
        <title>Complete Genome sequence of Lysobacter capsici KNU-15.</title>
        <authorList>
            <person name="Kim M.-C."/>
            <person name="Yi H."/>
            <person name="Lee D.-W."/>
            <person name="Shin J.-H."/>
        </authorList>
    </citation>
    <scope>NUCLEOTIDE SEQUENCE [LARGE SCALE GENOMIC DNA]</scope>
    <source>
        <strain evidence="1 2">KNU-15</strain>
    </source>
</reference>
<name>A0AB33E7J9_9PSED</name>
<sequence>MSEDDIYLQLGQILLDTSPETAVKVIVEAELSPENDHCQFLYDYVDEDGKQDWFSPVSAQVDSELFDCLVELRKIYVQNAMTGGHPIWSKCVITLDVAVAKLGVEFKYD</sequence>